<protein>
    <recommendedName>
        <fullName evidence="2">Cyclic nucleotide-binding domain-containing protein</fullName>
    </recommendedName>
</protein>
<dbReference type="GO" id="GO:0005242">
    <property type="term" value="F:inward rectifier potassium channel activity"/>
    <property type="evidence" value="ECO:0007669"/>
    <property type="project" value="TreeGrafter"/>
</dbReference>
<dbReference type="Pfam" id="PF00027">
    <property type="entry name" value="cNMP_binding"/>
    <property type="match status" value="1"/>
</dbReference>
<dbReference type="AlphaFoldDB" id="A0A060WJ90"/>
<reference evidence="3" key="1">
    <citation type="journal article" date="2014" name="Nat. Commun.">
        <title>The rainbow trout genome provides novel insights into evolution after whole-genome duplication in vertebrates.</title>
        <authorList>
            <person name="Berthelot C."/>
            <person name="Brunet F."/>
            <person name="Chalopin D."/>
            <person name="Juanchich A."/>
            <person name="Bernard M."/>
            <person name="Noel B."/>
            <person name="Bento P."/>
            <person name="Da Silva C."/>
            <person name="Labadie K."/>
            <person name="Alberti A."/>
            <person name="Aury J.M."/>
            <person name="Louis A."/>
            <person name="Dehais P."/>
            <person name="Bardou P."/>
            <person name="Montfort J."/>
            <person name="Klopp C."/>
            <person name="Cabau C."/>
            <person name="Gaspin C."/>
            <person name="Thorgaard G.H."/>
            <person name="Boussaha M."/>
            <person name="Quillet E."/>
            <person name="Guyomard R."/>
            <person name="Galiana D."/>
            <person name="Bobe J."/>
            <person name="Volff J.N."/>
            <person name="Genet C."/>
            <person name="Wincker P."/>
            <person name="Jaillon O."/>
            <person name="Roest Crollius H."/>
            <person name="Guiguen Y."/>
        </authorList>
    </citation>
    <scope>NUCLEOTIDE SEQUENCE [LARGE SCALE GENOMIC DNA]</scope>
</reference>
<sequence>MAFRDRHASEDNGRNIKGPFNQIKSSLLGSTSDSHLNRYSTINKIPLITLNFSEANNDKKCPSPPSSEKAIIAPKVKDRTHNVTDKVTQVRGNERPCALCSVELVLTDISQDSYLTILLLLWPVFSRPQVLKGFPECLQADICLHLNASLLQGCKAFQGATKGCLRALAMRFKTTHSPPGDTLVHCGDVLTALYFLSRGSIEILKEDIVVAILGKNDIFGEMIHLYAKPGKANADVRALSYCDLHTIQREEILEVLDMYPEFADYFLSNLELTFNLRDESGKPQNAESVYPSPSDSDGDDIKCRRRLTNKRKSSAGELRWFL</sequence>
<evidence type="ECO:0000313" key="4">
    <source>
        <dbReference type="Proteomes" id="UP000193380"/>
    </source>
</evidence>
<dbReference type="Proteomes" id="UP000193380">
    <property type="component" value="Unassembled WGS sequence"/>
</dbReference>
<evidence type="ECO:0000313" key="3">
    <source>
        <dbReference type="EMBL" id="CDQ65284.1"/>
    </source>
</evidence>
<organism evidence="3 4">
    <name type="scientific">Oncorhynchus mykiss</name>
    <name type="common">Rainbow trout</name>
    <name type="synonym">Salmo gairdneri</name>
    <dbReference type="NCBI Taxonomy" id="8022"/>
    <lineage>
        <taxon>Eukaryota</taxon>
        <taxon>Metazoa</taxon>
        <taxon>Chordata</taxon>
        <taxon>Craniata</taxon>
        <taxon>Vertebrata</taxon>
        <taxon>Euteleostomi</taxon>
        <taxon>Actinopterygii</taxon>
        <taxon>Neopterygii</taxon>
        <taxon>Teleostei</taxon>
        <taxon>Protacanthopterygii</taxon>
        <taxon>Salmoniformes</taxon>
        <taxon>Salmonidae</taxon>
        <taxon>Salmoninae</taxon>
        <taxon>Oncorhynchus</taxon>
    </lineage>
</organism>
<evidence type="ECO:0000256" key="1">
    <source>
        <dbReference type="SAM" id="MobiDB-lite"/>
    </source>
</evidence>
<dbReference type="InterPro" id="IPR000595">
    <property type="entry name" value="cNMP-bd_dom"/>
</dbReference>
<name>A0A060WJ90_ONCMY</name>
<dbReference type="CDD" id="cd00038">
    <property type="entry name" value="CAP_ED"/>
    <property type="match status" value="1"/>
</dbReference>
<dbReference type="PRINTS" id="PR01470">
    <property type="entry name" value="ERGCHANNEL"/>
</dbReference>
<dbReference type="PANTHER" id="PTHR10217:SF466">
    <property type="entry name" value="POTASSIUM VOLTAGE-GATED CHANNEL SUBFAMILY H MEMBER 7"/>
    <property type="match status" value="1"/>
</dbReference>
<dbReference type="InterPro" id="IPR014710">
    <property type="entry name" value="RmlC-like_jellyroll"/>
</dbReference>
<dbReference type="PANTHER" id="PTHR10217">
    <property type="entry name" value="VOLTAGE AND LIGAND GATED POTASSIUM CHANNEL"/>
    <property type="match status" value="1"/>
</dbReference>
<dbReference type="GO" id="GO:0005886">
    <property type="term" value="C:plasma membrane"/>
    <property type="evidence" value="ECO:0007669"/>
    <property type="project" value="TreeGrafter"/>
</dbReference>
<accession>A0A060WJ90</accession>
<proteinExistence type="predicted"/>
<feature type="compositionally biased region" description="Polar residues" evidence="1">
    <location>
        <begin position="282"/>
        <end position="295"/>
    </location>
</feature>
<dbReference type="SMART" id="SM00100">
    <property type="entry name" value="cNMP"/>
    <property type="match status" value="1"/>
</dbReference>
<dbReference type="SUPFAM" id="SSF51206">
    <property type="entry name" value="cAMP-binding domain-like"/>
    <property type="match status" value="1"/>
</dbReference>
<reference evidence="3" key="2">
    <citation type="submission" date="2014-03" db="EMBL/GenBank/DDBJ databases">
        <authorList>
            <person name="Genoscope - CEA"/>
        </authorList>
    </citation>
    <scope>NUCLEOTIDE SEQUENCE</scope>
</reference>
<gene>
    <name evidence="3" type="ORF">GSONMT00072967001</name>
</gene>
<dbReference type="STRING" id="8022.A0A060WJ90"/>
<dbReference type="FunFam" id="2.60.120.10:FF:000011">
    <property type="entry name" value="Potassium channel, voltage-gated eag-related subfamily H, member 7"/>
    <property type="match status" value="1"/>
</dbReference>
<dbReference type="InterPro" id="IPR003967">
    <property type="entry name" value="K_chnl_volt-dep_ERG"/>
</dbReference>
<feature type="domain" description="Cyclic nucleotide-binding" evidence="2">
    <location>
        <begin position="156"/>
        <end position="256"/>
    </location>
</feature>
<dbReference type="GO" id="GO:0042391">
    <property type="term" value="P:regulation of membrane potential"/>
    <property type="evidence" value="ECO:0007669"/>
    <property type="project" value="TreeGrafter"/>
</dbReference>
<feature type="region of interest" description="Disordered" evidence="1">
    <location>
        <begin position="280"/>
        <end position="302"/>
    </location>
</feature>
<dbReference type="InterPro" id="IPR050818">
    <property type="entry name" value="KCNH_animal-type"/>
</dbReference>
<dbReference type="Gene3D" id="2.60.120.10">
    <property type="entry name" value="Jelly Rolls"/>
    <property type="match status" value="1"/>
</dbReference>
<evidence type="ECO:0000259" key="2">
    <source>
        <dbReference type="PROSITE" id="PS50042"/>
    </source>
</evidence>
<dbReference type="InterPro" id="IPR018490">
    <property type="entry name" value="cNMP-bd_dom_sf"/>
</dbReference>
<dbReference type="PROSITE" id="PS50042">
    <property type="entry name" value="CNMP_BINDING_3"/>
    <property type="match status" value="1"/>
</dbReference>
<dbReference type="PaxDb" id="8022-A0A060WJ90"/>
<dbReference type="EMBL" id="FR904501">
    <property type="protein sequence ID" value="CDQ65284.1"/>
    <property type="molecule type" value="Genomic_DNA"/>
</dbReference>